<proteinExistence type="inferred from homology"/>
<evidence type="ECO:0000256" key="4">
    <source>
        <dbReference type="ARBA" id="ARBA00013834"/>
    </source>
</evidence>
<comment type="catalytic activity">
    <reaction evidence="8">
        <text>2'-deoxyguanosine + phosphate = 2-deoxy-alpha-D-ribose 1-phosphate + guanine</text>
        <dbReference type="Rhea" id="RHEA:27738"/>
        <dbReference type="ChEBI" id="CHEBI:16235"/>
        <dbReference type="ChEBI" id="CHEBI:17172"/>
        <dbReference type="ChEBI" id="CHEBI:43474"/>
        <dbReference type="ChEBI" id="CHEBI:57259"/>
        <dbReference type="EC" id="2.4.2.1"/>
    </reaction>
</comment>
<comment type="caution">
    <text evidence="16">The sequence shown here is derived from an EMBL/GenBank/DDBJ whole genome shotgun (WGS) entry which is preliminary data.</text>
</comment>
<dbReference type="NCBIfam" id="TIGR01697">
    <property type="entry name" value="PNPH-PUNA-XAPA"/>
    <property type="match status" value="1"/>
</dbReference>
<evidence type="ECO:0000256" key="6">
    <source>
        <dbReference type="ARBA" id="ARBA00022679"/>
    </source>
</evidence>
<dbReference type="NCBIfam" id="TIGR01700">
    <property type="entry name" value="PNPH"/>
    <property type="match status" value="1"/>
</dbReference>
<dbReference type="EC" id="2.4.2.1" evidence="3"/>
<keyword evidence="6" id="KW-0808">Transferase</keyword>
<evidence type="ECO:0000256" key="2">
    <source>
        <dbReference type="ARBA" id="ARBA00006751"/>
    </source>
</evidence>
<evidence type="ECO:0000313" key="17">
    <source>
        <dbReference type="Proteomes" id="UP001328107"/>
    </source>
</evidence>
<feature type="domain" description="Nucleoside phosphorylase" evidence="15">
    <location>
        <begin position="222"/>
        <end position="438"/>
    </location>
</feature>
<feature type="region of interest" description="Disordered" evidence="13">
    <location>
        <begin position="129"/>
        <end position="173"/>
    </location>
</feature>
<comment type="similarity">
    <text evidence="2">Belongs to the PNP/MTAP phosphorylase family.</text>
</comment>
<feature type="non-terminal residue" evidence="16">
    <location>
        <position position="1"/>
    </location>
</feature>
<evidence type="ECO:0000256" key="9">
    <source>
        <dbReference type="ARBA" id="ARBA00023950"/>
    </source>
</evidence>
<evidence type="ECO:0000256" key="12">
    <source>
        <dbReference type="ARBA" id="ARBA00033072"/>
    </source>
</evidence>
<dbReference type="GO" id="GO:0009116">
    <property type="term" value="P:nucleoside metabolic process"/>
    <property type="evidence" value="ECO:0007669"/>
    <property type="project" value="InterPro"/>
</dbReference>
<feature type="region of interest" description="Disordered" evidence="13">
    <location>
        <begin position="88"/>
        <end position="109"/>
    </location>
</feature>
<dbReference type="InterPro" id="IPR011270">
    <property type="entry name" value="Pur_Nuc_Pase_Ino/Guo-sp"/>
</dbReference>
<evidence type="ECO:0000259" key="15">
    <source>
        <dbReference type="Pfam" id="PF01048"/>
    </source>
</evidence>
<organism evidence="16 17">
    <name type="scientific">Pristionchus mayeri</name>
    <dbReference type="NCBI Taxonomy" id="1317129"/>
    <lineage>
        <taxon>Eukaryota</taxon>
        <taxon>Metazoa</taxon>
        <taxon>Ecdysozoa</taxon>
        <taxon>Nematoda</taxon>
        <taxon>Chromadorea</taxon>
        <taxon>Rhabditida</taxon>
        <taxon>Rhabditina</taxon>
        <taxon>Diplogasteromorpha</taxon>
        <taxon>Diplogasteroidea</taxon>
        <taxon>Neodiplogasteridae</taxon>
        <taxon>Pristionchus</taxon>
    </lineage>
</organism>
<comment type="catalytic activity">
    <reaction evidence="7">
        <text>inosine + phosphate = alpha-D-ribose 1-phosphate + hypoxanthine</text>
        <dbReference type="Rhea" id="RHEA:27646"/>
        <dbReference type="ChEBI" id="CHEBI:17368"/>
        <dbReference type="ChEBI" id="CHEBI:17596"/>
        <dbReference type="ChEBI" id="CHEBI:43474"/>
        <dbReference type="ChEBI" id="CHEBI:57720"/>
        <dbReference type="EC" id="2.4.2.1"/>
    </reaction>
</comment>
<keyword evidence="14" id="KW-0472">Membrane</keyword>
<dbReference type="EMBL" id="BTRK01000004">
    <property type="protein sequence ID" value="GMR48387.1"/>
    <property type="molecule type" value="Genomic_DNA"/>
</dbReference>
<evidence type="ECO:0000256" key="11">
    <source>
        <dbReference type="ARBA" id="ARBA00031036"/>
    </source>
</evidence>
<reference evidence="17" key="1">
    <citation type="submission" date="2022-10" db="EMBL/GenBank/DDBJ databases">
        <title>Genome assembly of Pristionchus species.</title>
        <authorList>
            <person name="Yoshida K."/>
            <person name="Sommer R.J."/>
        </authorList>
    </citation>
    <scope>NUCLEOTIDE SEQUENCE [LARGE SCALE GENOMIC DNA]</scope>
    <source>
        <strain evidence="17">RS5460</strain>
    </source>
</reference>
<feature type="region of interest" description="Disordered" evidence="13">
    <location>
        <begin position="35"/>
        <end position="69"/>
    </location>
</feature>
<evidence type="ECO:0000256" key="14">
    <source>
        <dbReference type="SAM" id="Phobius"/>
    </source>
</evidence>
<sequence>SSHHLFPSSMLWAVVLLSSIFSFSFFFCGNRNKKADPSCQNTIETTTSTSGKNEDSSPEIRSSLMLSKKEEKMDRRFDLYSDPLCSRRSSAENYEDEDPKVERKKGEERMMEGLQKVSKIPPKKSVVVQKKEEVKEERKEEEKKVVEKEEKKEEKKEEPQIRRGSGEREEKRGSFEELWTKKIMSPSNAHLEHFDPRNFDDILDIYEAIKAQLPEEFKSVQIGIICGSGLGTMASLLTDTFVLPYSKIPGFPIPSVQGHKGNLVFGYLHGMKVVCQQGRFHPYEHEMNLALCSTPVRIMHLLGINTMVVSNAAGGINAQSKFGDLMIIKDHIFLPGLAGYSPLVGLSDDRFGVRFVSVHDCYDITLRRMAAKVADKQAVPYTEGIYVMSGGPQYESPAEVRLFKTVGADALGMSTCHEVTVARQCGIRVFGFSLITNMSVFPSCHLSF</sequence>
<keyword evidence="14" id="KW-0812">Transmembrane</keyword>
<dbReference type="PANTHER" id="PTHR11904:SF9">
    <property type="entry name" value="PURINE NUCLEOSIDE PHOSPHORYLASE-RELATED"/>
    <property type="match status" value="1"/>
</dbReference>
<comment type="catalytic activity">
    <reaction evidence="9">
        <text>2'-deoxyinosine + phosphate = 2-deoxy-alpha-D-ribose 1-phosphate + hypoxanthine</text>
        <dbReference type="Rhea" id="RHEA:27750"/>
        <dbReference type="ChEBI" id="CHEBI:17368"/>
        <dbReference type="ChEBI" id="CHEBI:28997"/>
        <dbReference type="ChEBI" id="CHEBI:43474"/>
        <dbReference type="ChEBI" id="CHEBI:57259"/>
        <dbReference type="EC" id="2.4.2.1"/>
    </reaction>
</comment>
<dbReference type="Proteomes" id="UP001328107">
    <property type="component" value="Unassembled WGS sequence"/>
</dbReference>
<dbReference type="InterPro" id="IPR035994">
    <property type="entry name" value="Nucleoside_phosphorylase_sf"/>
</dbReference>
<dbReference type="AlphaFoldDB" id="A0AAN5I1F9"/>
<comment type="pathway">
    <text evidence="1">Purine metabolism; purine nucleoside salvage.</text>
</comment>
<dbReference type="InterPro" id="IPR000845">
    <property type="entry name" value="Nucleoside_phosphorylase_d"/>
</dbReference>
<name>A0AAN5I1F9_9BILA</name>
<evidence type="ECO:0000256" key="1">
    <source>
        <dbReference type="ARBA" id="ARBA00005058"/>
    </source>
</evidence>
<dbReference type="InterPro" id="IPR011268">
    <property type="entry name" value="Purine_phosphorylase"/>
</dbReference>
<evidence type="ECO:0000256" key="8">
    <source>
        <dbReference type="ARBA" id="ARBA00023929"/>
    </source>
</evidence>
<evidence type="ECO:0000256" key="7">
    <source>
        <dbReference type="ARBA" id="ARBA00023918"/>
    </source>
</evidence>
<evidence type="ECO:0000256" key="10">
    <source>
        <dbReference type="ARBA" id="ARBA00023970"/>
    </source>
</evidence>
<accession>A0AAN5I1F9</accession>
<dbReference type="SUPFAM" id="SSF53167">
    <property type="entry name" value="Purine and uridine phosphorylases"/>
    <property type="match status" value="1"/>
</dbReference>
<dbReference type="PANTHER" id="PTHR11904">
    <property type="entry name" value="METHYLTHIOADENOSINE/PURINE NUCLEOSIDE PHOSPHORYLASE"/>
    <property type="match status" value="1"/>
</dbReference>
<dbReference type="Pfam" id="PF01048">
    <property type="entry name" value="PNP_UDP_1"/>
    <property type="match status" value="1"/>
</dbReference>
<protein>
    <recommendedName>
        <fullName evidence="4">Purine nucleoside phosphorylase</fullName>
        <ecNumber evidence="3">2.4.2.1</ecNumber>
    </recommendedName>
    <alternativeName>
        <fullName evidence="12">Inosine phosphorylase</fullName>
    </alternativeName>
    <alternativeName>
        <fullName evidence="11">Inosine-guanosine phosphorylase</fullName>
    </alternativeName>
</protein>
<evidence type="ECO:0000256" key="5">
    <source>
        <dbReference type="ARBA" id="ARBA00022676"/>
    </source>
</evidence>
<keyword evidence="17" id="KW-1185">Reference proteome</keyword>
<dbReference type="Gene3D" id="3.40.50.1580">
    <property type="entry name" value="Nucleoside phosphorylase domain"/>
    <property type="match status" value="1"/>
</dbReference>
<feature type="compositionally biased region" description="Polar residues" evidence="13">
    <location>
        <begin position="38"/>
        <end position="51"/>
    </location>
</feature>
<dbReference type="NCBIfam" id="NF006054">
    <property type="entry name" value="PRK08202.1"/>
    <property type="match status" value="1"/>
</dbReference>
<feature type="transmembrane region" description="Helical" evidence="14">
    <location>
        <begin position="6"/>
        <end position="28"/>
    </location>
</feature>
<gene>
    <name evidence="16" type="ORF">PMAYCL1PPCAC_18582</name>
</gene>
<keyword evidence="14" id="KW-1133">Transmembrane helix</keyword>
<dbReference type="GO" id="GO:0005737">
    <property type="term" value="C:cytoplasm"/>
    <property type="evidence" value="ECO:0007669"/>
    <property type="project" value="TreeGrafter"/>
</dbReference>
<comment type="catalytic activity">
    <reaction evidence="10">
        <text>guanosine + phosphate = alpha-D-ribose 1-phosphate + guanine</text>
        <dbReference type="Rhea" id="RHEA:13233"/>
        <dbReference type="ChEBI" id="CHEBI:16235"/>
        <dbReference type="ChEBI" id="CHEBI:16750"/>
        <dbReference type="ChEBI" id="CHEBI:43474"/>
        <dbReference type="ChEBI" id="CHEBI:57720"/>
        <dbReference type="EC" id="2.4.2.1"/>
    </reaction>
</comment>
<evidence type="ECO:0000256" key="13">
    <source>
        <dbReference type="SAM" id="MobiDB-lite"/>
    </source>
</evidence>
<evidence type="ECO:0000256" key="3">
    <source>
        <dbReference type="ARBA" id="ARBA00011886"/>
    </source>
</evidence>
<dbReference type="CDD" id="cd09009">
    <property type="entry name" value="PNP-EcPNPII_like"/>
    <property type="match status" value="1"/>
</dbReference>
<feature type="compositionally biased region" description="Basic and acidic residues" evidence="13">
    <location>
        <begin position="100"/>
        <end position="109"/>
    </location>
</feature>
<dbReference type="GO" id="GO:0004731">
    <property type="term" value="F:purine-nucleoside phosphorylase activity"/>
    <property type="evidence" value="ECO:0007669"/>
    <property type="project" value="UniProtKB-EC"/>
</dbReference>
<keyword evidence="5" id="KW-0328">Glycosyltransferase</keyword>
<evidence type="ECO:0000313" key="16">
    <source>
        <dbReference type="EMBL" id="GMR48387.1"/>
    </source>
</evidence>